<dbReference type="Gene3D" id="1.10.246.220">
    <property type="match status" value="1"/>
</dbReference>
<comment type="caution">
    <text evidence="6">The sequence shown here is derived from an EMBL/GenBank/DDBJ whole genome shotgun (WGS) entry which is preliminary data.</text>
</comment>
<dbReference type="SMART" id="SM00717">
    <property type="entry name" value="SANT"/>
    <property type="match status" value="1"/>
</dbReference>
<dbReference type="AlphaFoldDB" id="A0A328D2J2"/>
<dbReference type="CDD" id="cd11660">
    <property type="entry name" value="SANT_TRF"/>
    <property type="match status" value="1"/>
</dbReference>
<evidence type="ECO:0000256" key="2">
    <source>
        <dbReference type="ARBA" id="ARBA00023242"/>
    </source>
</evidence>
<protein>
    <submittedName>
        <fullName evidence="6">Uncharacterized protein</fullName>
    </submittedName>
</protein>
<feature type="region of interest" description="Disordered" evidence="3">
    <location>
        <begin position="134"/>
        <end position="162"/>
    </location>
</feature>
<comment type="subcellular location">
    <subcellularLocation>
        <location evidence="1">Nucleus</location>
    </subcellularLocation>
</comment>
<feature type="domain" description="Myb-like" evidence="4">
    <location>
        <begin position="352"/>
        <end position="399"/>
    </location>
</feature>
<evidence type="ECO:0000313" key="6">
    <source>
        <dbReference type="EMBL" id="RAL38093.1"/>
    </source>
</evidence>
<dbReference type="PROSITE" id="PS50090">
    <property type="entry name" value="MYB_LIKE"/>
    <property type="match status" value="1"/>
</dbReference>
<dbReference type="GO" id="GO:0000976">
    <property type="term" value="F:transcription cis-regulatory region binding"/>
    <property type="evidence" value="ECO:0007669"/>
    <property type="project" value="UniProtKB-ARBA"/>
</dbReference>
<dbReference type="InterPro" id="IPR009057">
    <property type="entry name" value="Homeodomain-like_sf"/>
</dbReference>
<dbReference type="Pfam" id="PF00249">
    <property type="entry name" value="Myb_DNA-binding"/>
    <property type="match status" value="1"/>
</dbReference>
<feature type="domain" description="HTH myb-type" evidence="5">
    <location>
        <begin position="344"/>
        <end position="403"/>
    </location>
</feature>
<evidence type="ECO:0000259" key="4">
    <source>
        <dbReference type="PROSITE" id="PS50090"/>
    </source>
</evidence>
<dbReference type="EMBL" id="NQVE01000215">
    <property type="protein sequence ID" value="RAL38093.1"/>
    <property type="molecule type" value="Genomic_DNA"/>
</dbReference>
<keyword evidence="2" id="KW-0539">Nucleus</keyword>
<sequence>MKGGSDPSILLEMESKMNMEVLDIEPIHAEAEIFEAPNDPFNACDGFLLGSIQETDCWSEMLELSNMKYESKMLVEENCMIFPTSFSSEDIDCLENVTDFLPESISSDNNDLEVLYNLGHSSSTPIHRSSMETHNELSVGGPNVDHEAKNSSQDSNFDAPRTQRVRKPTRRYIDELALAEDLNPRCVKKKDKCHKFKNSMKQNEHVAEEFQAEETLCEAIQVPFGPPVPEECRPDPNRDGDKKRVPEVKKVNQDMMPSFASEICHKGYELAVYNPSKAIPLEPGPEECDKKCMFNGKPVNGTHTLSFGSKECSKSPTSCDVNKVLTSDEEDIEMALTLYDERRARRKHHRLWTVTEVKMLIDGVSQFGVGRWSQIKKLFFSASDHRTPVDLKDKWRNLLKASYLQTQSKKPGKGAKQNFSWRPLPKPILHKVIELATVHPYPRNCKSKNY</sequence>
<organism evidence="6 7">
    <name type="scientific">Cuscuta australis</name>
    <dbReference type="NCBI Taxonomy" id="267555"/>
    <lineage>
        <taxon>Eukaryota</taxon>
        <taxon>Viridiplantae</taxon>
        <taxon>Streptophyta</taxon>
        <taxon>Embryophyta</taxon>
        <taxon>Tracheophyta</taxon>
        <taxon>Spermatophyta</taxon>
        <taxon>Magnoliopsida</taxon>
        <taxon>eudicotyledons</taxon>
        <taxon>Gunneridae</taxon>
        <taxon>Pentapetalae</taxon>
        <taxon>asterids</taxon>
        <taxon>lamiids</taxon>
        <taxon>Solanales</taxon>
        <taxon>Convolvulaceae</taxon>
        <taxon>Cuscuteae</taxon>
        <taxon>Cuscuta</taxon>
        <taxon>Cuscuta subgen. Grammica</taxon>
        <taxon>Cuscuta sect. Cleistogrammica</taxon>
    </lineage>
</organism>
<accession>A0A328D2J2</accession>
<evidence type="ECO:0000256" key="1">
    <source>
        <dbReference type="ARBA" id="ARBA00004123"/>
    </source>
</evidence>
<dbReference type="Proteomes" id="UP000249390">
    <property type="component" value="Unassembled WGS sequence"/>
</dbReference>
<dbReference type="PANTHER" id="PTHR47122:SF13">
    <property type="entry name" value="HOMEODOMAIN-LIKE PROTEIN-RELATED"/>
    <property type="match status" value="1"/>
</dbReference>
<dbReference type="InterPro" id="IPR001005">
    <property type="entry name" value="SANT/Myb"/>
</dbReference>
<dbReference type="PROSITE" id="PS51294">
    <property type="entry name" value="HTH_MYB"/>
    <property type="match status" value="1"/>
</dbReference>
<proteinExistence type="predicted"/>
<dbReference type="SUPFAM" id="SSF46689">
    <property type="entry name" value="Homeodomain-like"/>
    <property type="match status" value="1"/>
</dbReference>
<dbReference type="InterPro" id="IPR017930">
    <property type="entry name" value="Myb_dom"/>
</dbReference>
<evidence type="ECO:0000313" key="7">
    <source>
        <dbReference type="Proteomes" id="UP000249390"/>
    </source>
</evidence>
<dbReference type="GO" id="GO:0010597">
    <property type="term" value="P:green leaf volatile biosynthetic process"/>
    <property type="evidence" value="ECO:0007669"/>
    <property type="project" value="UniProtKB-ARBA"/>
</dbReference>
<name>A0A328D2J2_9ASTE</name>
<dbReference type="GO" id="GO:0005634">
    <property type="term" value="C:nucleus"/>
    <property type="evidence" value="ECO:0007669"/>
    <property type="project" value="UniProtKB-SubCell"/>
</dbReference>
<evidence type="ECO:0000259" key="5">
    <source>
        <dbReference type="PROSITE" id="PS51294"/>
    </source>
</evidence>
<keyword evidence="7" id="KW-1185">Reference proteome</keyword>
<reference evidence="6 7" key="1">
    <citation type="submission" date="2018-06" db="EMBL/GenBank/DDBJ databases">
        <title>The Genome of Cuscuta australis (Dodder) Provides Insight into the Evolution of Plant Parasitism.</title>
        <authorList>
            <person name="Liu H."/>
        </authorList>
    </citation>
    <scope>NUCLEOTIDE SEQUENCE [LARGE SCALE GENOMIC DNA]</scope>
    <source>
        <strain evidence="7">cv. Yunnan</strain>
        <tissue evidence="6">Vines</tissue>
    </source>
</reference>
<evidence type="ECO:0000256" key="3">
    <source>
        <dbReference type="SAM" id="MobiDB-lite"/>
    </source>
</evidence>
<gene>
    <name evidence="6" type="ORF">DM860_000787</name>
</gene>
<dbReference type="PANTHER" id="PTHR47122">
    <property type="entry name" value="MYB-LIKE DNA-BINDING DOMAIN CONTAINING PROTEIN, EXPRESSED"/>
    <property type="match status" value="1"/>
</dbReference>